<evidence type="ECO:0000313" key="3">
    <source>
        <dbReference type="Proteomes" id="UP001209878"/>
    </source>
</evidence>
<keyword evidence="3" id="KW-1185">Reference proteome</keyword>
<dbReference type="AlphaFoldDB" id="A0AAD9KTY0"/>
<protein>
    <submittedName>
        <fullName evidence="2">Uncharacterized protein</fullName>
    </submittedName>
</protein>
<sequence>MAAAAAASKHGEAKHAAAESKHAAAESKHAAANQNPEATKDRKALQEEALRRFLNIGCKLTDFHQKCTSKRWTTPISPFLYQNIYPTTAPCGFASFGRHARCFDMYHMHLQTMHKKAWIQSCENRNQAKTMELTFFRENLKKASDGNLVVDMKKRPKTAPMTVGYVKVEMVT</sequence>
<proteinExistence type="predicted"/>
<evidence type="ECO:0000256" key="1">
    <source>
        <dbReference type="SAM" id="MobiDB-lite"/>
    </source>
</evidence>
<name>A0AAD9KTY0_RIDPI</name>
<dbReference type="EMBL" id="JAODUO010000607">
    <property type="protein sequence ID" value="KAK2177299.1"/>
    <property type="molecule type" value="Genomic_DNA"/>
</dbReference>
<feature type="region of interest" description="Disordered" evidence="1">
    <location>
        <begin position="1"/>
        <end position="41"/>
    </location>
</feature>
<reference evidence="2" key="1">
    <citation type="journal article" date="2023" name="Mol. Biol. Evol.">
        <title>Third-Generation Sequencing Reveals the Adaptive Role of the Epigenome in Three Deep-Sea Polychaetes.</title>
        <authorList>
            <person name="Perez M."/>
            <person name="Aroh O."/>
            <person name="Sun Y."/>
            <person name="Lan Y."/>
            <person name="Juniper S.K."/>
            <person name="Young C.R."/>
            <person name="Angers B."/>
            <person name="Qian P.Y."/>
        </authorList>
    </citation>
    <scope>NUCLEOTIDE SEQUENCE</scope>
    <source>
        <strain evidence="2">R07B-5</strain>
    </source>
</reference>
<feature type="compositionally biased region" description="Basic and acidic residues" evidence="1">
    <location>
        <begin position="9"/>
        <end position="29"/>
    </location>
</feature>
<organism evidence="2 3">
    <name type="scientific">Ridgeia piscesae</name>
    <name type="common">Tubeworm</name>
    <dbReference type="NCBI Taxonomy" id="27915"/>
    <lineage>
        <taxon>Eukaryota</taxon>
        <taxon>Metazoa</taxon>
        <taxon>Spiralia</taxon>
        <taxon>Lophotrochozoa</taxon>
        <taxon>Annelida</taxon>
        <taxon>Polychaeta</taxon>
        <taxon>Sedentaria</taxon>
        <taxon>Canalipalpata</taxon>
        <taxon>Sabellida</taxon>
        <taxon>Siboglinidae</taxon>
        <taxon>Ridgeia</taxon>
    </lineage>
</organism>
<gene>
    <name evidence="2" type="ORF">NP493_606g01003</name>
</gene>
<accession>A0AAD9KTY0</accession>
<dbReference type="Proteomes" id="UP001209878">
    <property type="component" value="Unassembled WGS sequence"/>
</dbReference>
<evidence type="ECO:0000313" key="2">
    <source>
        <dbReference type="EMBL" id="KAK2177299.1"/>
    </source>
</evidence>
<comment type="caution">
    <text evidence="2">The sequence shown here is derived from an EMBL/GenBank/DDBJ whole genome shotgun (WGS) entry which is preliminary data.</text>
</comment>